<name>A0A1L5PL73_PSEPU</name>
<dbReference type="OrthoDB" id="6168720at2"/>
<accession>A0A1L5PL73</accession>
<sequence length="101" mass="11551">MKILGRVEQEAVTDLRCDICDESTRQASGNLQFGTLEAQWGYGTAHDGERYEVHLCERCFFTPLACLKQERRTAHLFESNPIPSEVELGLASRNDWFRDGE</sequence>
<dbReference type="AlphaFoldDB" id="A0A1L5PL73"/>
<evidence type="ECO:0000313" key="1">
    <source>
        <dbReference type="EMBL" id="APO80964.1"/>
    </source>
</evidence>
<reference evidence="1 2" key="1">
    <citation type="submission" date="2016-12" db="EMBL/GenBank/DDBJ databases">
        <title>Draft Genome Sequence of Mercury Resistant Pseudomonas DRA525.</title>
        <authorList>
            <person name="Drace K.M."/>
        </authorList>
    </citation>
    <scope>NUCLEOTIDE SEQUENCE [LARGE SCALE GENOMIC DNA]</scope>
    <source>
        <strain evidence="1 2">DRA525</strain>
    </source>
</reference>
<organism evidence="1 2">
    <name type="scientific">Pseudomonas putida</name>
    <name type="common">Arthrobacter siderocapsulatus</name>
    <dbReference type="NCBI Taxonomy" id="303"/>
    <lineage>
        <taxon>Bacteria</taxon>
        <taxon>Pseudomonadati</taxon>
        <taxon>Pseudomonadota</taxon>
        <taxon>Gammaproteobacteria</taxon>
        <taxon>Pseudomonadales</taxon>
        <taxon>Pseudomonadaceae</taxon>
        <taxon>Pseudomonas</taxon>
    </lineage>
</organism>
<gene>
    <name evidence="1" type="ORF">BL240_05525</name>
</gene>
<protein>
    <submittedName>
        <fullName evidence="1">Uncharacterized protein</fullName>
    </submittedName>
</protein>
<evidence type="ECO:0000313" key="2">
    <source>
        <dbReference type="Proteomes" id="UP000185146"/>
    </source>
</evidence>
<dbReference type="RefSeq" id="WP_046787886.1">
    <property type="nucleotide sequence ID" value="NZ_CP018743.1"/>
</dbReference>
<proteinExistence type="predicted"/>
<dbReference type="EMBL" id="CP018743">
    <property type="protein sequence ID" value="APO80964.1"/>
    <property type="molecule type" value="Genomic_DNA"/>
</dbReference>
<dbReference type="Proteomes" id="UP000185146">
    <property type="component" value="Chromosome"/>
</dbReference>